<feature type="domain" description="DUF5000" evidence="3">
    <location>
        <begin position="222"/>
        <end position="366"/>
    </location>
</feature>
<dbReference type="Gene3D" id="2.60.120.260">
    <property type="entry name" value="Galactose-binding domain-like"/>
    <property type="match status" value="1"/>
</dbReference>
<evidence type="ECO:0000313" key="5">
    <source>
        <dbReference type="EMBL" id="GEP98882.1"/>
    </source>
</evidence>
<evidence type="ECO:0000313" key="6">
    <source>
        <dbReference type="Proteomes" id="UP000321436"/>
    </source>
</evidence>
<dbReference type="Proteomes" id="UP000321436">
    <property type="component" value="Unassembled WGS sequence"/>
</dbReference>
<evidence type="ECO:0000259" key="2">
    <source>
        <dbReference type="Pfam" id="PF16323"/>
    </source>
</evidence>
<dbReference type="Pfam" id="PF17166">
    <property type="entry name" value="DUF5126"/>
    <property type="match status" value="1"/>
</dbReference>
<dbReference type="EMBL" id="BKAU01000009">
    <property type="protein sequence ID" value="GEP98882.1"/>
    <property type="molecule type" value="Genomic_DNA"/>
</dbReference>
<dbReference type="AlphaFoldDB" id="A0A512RT74"/>
<comment type="caution">
    <text evidence="5">The sequence shown here is derived from an EMBL/GenBank/DDBJ whole genome shotgun (WGS) entry which is preliminary data.</text>
</comment>
<evidence type="ECO:0000256" key="1">
    <source>
        <dbReference type="SAM" id="MobiDB-lite"/>
    </source>
</evidence>
<evidence type="ECO:0008006" key="7">
    <source>
        <dbReference type="Google" id="ProtNLM"/>
    </source>
</evidence>
<gene>
    <name evidence="5" type="ORF">CCY01nite_51420</name>
</gene>
<reference evidence="5 6" key="1">
    <citation type="submission" date="2019-07" db="EMBL/GenBank/DDBJ databases">
        <title>Whole genome shotgun sequence of Chitinophaga cymbidii NBRC 109752.</title>
        <authorList>
            <person name="Hosoyama A."/>
            <person name="Uohara A."/>
            <person name="Ohji S."/>
            <person name="Ichikawa N."/>
        </authorList>
    </citation>
    <scope>NUCLEOTIDE SEQUENCE [LARGE SCALE GENOMIC DNA]</scope>
    <source>
        <strain evidence="5 6">NBRC 109752</strain>
    </source>
</reference>
<organism evidence="5 6">
    <name type="scientific">Chitinophaga cymbidii</name>
    <dbReference type="NCBI Taxonomy" id="1096750"/>
    <lineage>
        <taxon>Bacteria</taxon>
        <taxon>Pseudomonadati</taxon>
        <taxon>Bacteroidota</taxon>
        <taxon>Chitinophagia</taxon>
        <taxon>Chitinophagales</taxon>
        <taxon>Chitinophagaceae</taxon>
        <taxon>Chitinophaga</taxon>
    </lineage>
</organism>
<accession>A0A512RT74</accession>
<proteinExistence type="predicted"/>
<sequence length="369" mass="41701">MENNTTPPGPVSNPTVLNLAGEAQISYTMPDDEDLLYIKAVYEIRPGVTREAKASSYTNRLLVDGFRDTTAVEVKLYAVNRSEVASTPVSVTVNPGKPAYLTSFDSLKVIPAFGGINVKTDNEYRKPLAIIVLQKDDFGQWKQIHAIYSSLKAINQSIRGMDTTEKHFAFYVRDQFQNESDTMFASMKPLYETLIPKSGFREYPLPGDVAVNAYTRQMRNLWDNIYSGWGSAICTYETLTDTTNGVWFTFDMGITAQLSRFTWWHYPDPRYFEKASMRSYELWGTDNPSPDGSWTGWTKLASCLEEKPSGLPEGQENDDDVTAGKNGASWDISIDAPPVRYLRIRHKYNWSGYRQTLTGCEISVWGKPL</sequence>
<feature type="region of interest" description="Disordered" evidence="1">
    <location>
        <begin position="308"/>
        <end position="327"/>
    </location>
</feature>
<dbReference type="Pfam" id="PF16391">
    <property type="entry name" value="DUF5000"/>
    <property type="match status" value="1"/>
</dbReference>
<keyword evidence="6" id="KW-1185">Reference proteome</keyword>
<protein>
    <recommendedName>
        <fullName evidence="7">F5/8 type C domain-containing protein</fullName>
    </recommendedName>
</protein>
<dbReference type="InterPro" id="IPR032527">
    <property type="entry name" value="DUF4959"/>
</dbReference>
<evidence type="ECO:0000259" key="4">
    <source>
        <dbReference type="Pfam" id="PF17166"/>
    </source>
</evidence>
<feature type="domain" description="DUF4959" evidence="2">
    <location>
        <begin position="2"/>
        <end position="95"/>
    </location>
</feature>
<dbReference type="InterPro" id="IPR032164">
    <property type="entry name" value="DUF5000"/>
</dbReference>
<dbReference type="InterPro" id="IPR033431">
    <property type="entry name" value="DUF5126"/>
</dbReference>
<feature type="domain" description="DUF5126" evidence="4">
    <location>
        <begin position="97"/>
        <end position="198"/>
    </location>
</feature>
<name>A0A512RT74_9BACT</name>
<dbReference type="Pfam" id="PF16323">
    <property type="entry name" value="DUF4959"/>
    <property type="match status" value="1"/>
</dbReference>
<evidence type="ECO:0000259" key="3">
    <source>
        <dbReference type="Pfam" id="PF16391"/>
    </source>
</evidence>